<name>A0ABD2M338_9BILA</name>
<evidence type="ECO:0000313" key="2">
    <source>
        <dbReference type="EMBL" id="KAL3121935.1"/>
    </source>
</evidence>
<evidence type="ECO:0000256" key="1">
    <source>
        <dbReference type="SAM" id="Phobius"/>
    </source>
</evidence>
<keyword evidence="3" id="KW-1185">Reference proteome</keyword>
<dbReference type="Proteomes" id="UP001620626">
    <property type="component" value="Unassembled WGS sequence"/>
</dbReference>
<gene>
    <name evidence="2" type="ORF">niasHT_006134</name>
</gene>
<evidence type="ECO:0000313" key="3">
    <source>
        <dbReference type="Proteomes" id="UP001620626"/>
    </source>
</evidence>
<reference evidence="2 3" key="1">
    <citation type="submission" date="2024-10" db="EMBL/GenBank/DDBJ databases">
        <authorList>
            <person name="Kim D."/>
        </authorList>
    </citation>
    <scope>NUCLEOTIDE SEQUENCE [LARGE SCALE GENOMIC DNA]</scope>
    <source>
        <strain evidence="2">BH-2024</strain>
    </source>
</reference>
<sequence length="129" mass="14583">MYANFLVICRAASSSSSSSSFPAHRLRHRLLLLLIVPIVMLLVAVDVAHGMGCVPSKPKALADMTIKDDYWGDCANHCSKYNNDLDNCDPSRNIVNFGVKQCRCRIYGNECVPKKMYEDKNLREDIDHY</sequence>
<dbReference type="AlphaFoldDB" id="A0ABD2M338"/>
<proteinExistence type="predicted"/>
<keyword evidence="1" id="KW-1133">Transmembrane helix</keyword>
<protein>
    <submittedName>
        <fullName evidence="2">Uncharacterized protein</fullName>
    </submittedName>
</protein>
<accession>A0ABD2M338</accession>
<comment type="caution">
    <text evidence="2">The sequence shown here is derived from an EMBL/GenBank/DDBJ whole genome shotgun (WGS) entry which is preliminary data.</text>
</comment>
<keyword evidence="1" id="KW-0812">Transmembrane</keyword>
<feature type="transmembrane region" description="Helical" evidence="1">
    <location>
        <begin position="30"/>
        <end position="49"/>
    </location>
</feature>
<keyword evidence="1" id="KW-0472">Membrane</keyword>
<organism evidence="2 3">
    <name type="scientific">Heterodera trifolii</name>
    <dbReference type="NCBI Taxonomy" id="157864"/>
    <lineage>
        <taxon>Eukaryota</taxon>
        <taxon>Metazoa</taxon>
        <taxon>Ecdysozoa</taxon>
        <taxon>Nematoda</taxon>
        <taxon>Chromadorea</taxon>
        <taxon>Rhabditida</taxon>
        <taxon>Tylenchina</taxon>
        <taxon>Tylenchomorpha</taxon>
        <taxon>Tylenchoidea</taxon>
        <taxon>Heteroderidae</taxon>
        <taxon>Heteroderinae</taxon>
        <taxon>Heterodera</taxon>
    </lineage>
</organism>
<dbReference type="EMBL" id="JBICBT010000167">
    <property type="protein sequence ID" value="KAL3121935.1"/>
    <property type="molecule type" value="Genomic_DNA"/>
</dbReference>